<dbReference type="InterPro" id="IPR014907">
    <property type="entry name" value="BT4734-like_N"/>
</dbReference>
<comment type="caution">
    <text evidence="2">The sequence shown here is derived from an EMBL/GenBank/DDBJ whole genome shotgun (WGS) entry which is preliminary data.</text>
</comment>
<feature type="domain" description="BT4734-like N-terminal" evidence="1">
    <location>
        <begin position="189"/>
        <end position="301"/>
    </location>
</feature>
<keyword evidence="3" id="KW-1185">Reference proteome</keyword>
<evidence type="ECO:0000313" key="2">
    <source>
        <dbReference type="EMBL" id="NBG66407.1"/>
    </source>
</evidence>
<evidence type="ECO:0000259" key="1">
    <source>
        <dbReference type="Pfam" id="PF08800"/>
    </source>
</evidence>
<organism evidence="2 3">
    <name type="scientific">Acidiluteibacter ferrifornacis</name>
    <dbReference type="NCBI Taxonomy" id="2692424"/>
    <lineage>
        <taxon>Bacteria</taxon>
        <taxon>Pseudomonadati</taxon>
        <taxon>Bacteroidota</taxon>
        <taxon>Flavobacteriia</taxon>
        <taxon>Flavobacteriales</taxon>
        <taxon>Cryomorphaceae</taxon>
        <taxon>Acidiluteibacter</taxon>
    </lineage>
</organism>
<name>A0A6N9NMT2_9FLAO</name>
<dbReference type="Proteomes" id="UP000470771">
    <property type="component" value="Unassembled WGS sequence"/>
</dbReference>
<gene>
    <name evidence="2" type="ORF">GQN54_09785</name>
</gene>
<sequence length="309" mass="35564">MEISRESVLERTHYGLNIYAHVLRKYYPGETVLSLAGRDCKPAKNPFNNSKATLWIKIVEGMATHVDTERAIENGDAFDFAALHFKVQGQALYDLLNEEMHLRIDTKHPFYDYKEFDKEKEPVTKKEEIKIPVFSYFKKPITNVNPYGTKSLLEVYELIKSDTFKAHTAKLRSLTDVKEARKYKAFSFDYVTFSGAFSSRSDKNLKAHSGLIVIDFDHLEDLNGLKEQLLNDKHFDTELLFTSPSGDGLKWVITIDIQEADHQTWFKGIANYLNATYQLQVDESGKDISRACFLPHDPEIFINSKYLGQ</sequence>
<proteinExistence type="predicted"/>
<accession>A0A6N9NMT2</accession>
<dbReference type="Pfam" id="PF08800">
    <property type="entry name" value="BT4734-like_N"/>
    <property type="match status" value="1"/>
</dbReference>
<dbReference type="AlphaFoldDB" id="A0A6N9NMT2"/>
<evidence type="ECO:0000313" key="3">
    <source>
        <dbReference type="Proteomes" id="UP000470771"/>
    </source>
</evidence>
<dbReference type="EMBL" id="WWNE01000007">
    <property type="protein sequence ID" value="NBG66407.1"/>
    <property type="molecule type" value="Genomic_DNA"/>
</dbReference>
<reference evidence="2 3" key="1">
    <citation type="submission" date="2019-12" db="EMBL/GenBank/DDBJ databases">
        <authorList>
            <person name="Zhao J."/>
        </authorList>
    </citation>
    <scope>NUCLEOTIDE SEQUENCE [LARGE SCALE GENOMIC DNA]</scope>
    <source>
        <strain evidence="2 3">S-15</strain>
    </source>
</reference>
<protein>
    <submittedName>
        <fullName evidence="2">VirE protein</fullName>
    </submittedName>
</protein>